<dbReference type="EMBL" id="LAOF01000001">
    <property type="protein sequence ID" value="KJV84335.1"/>
    <property type="molecule type" value="Genomic_DNA"/>
</dbReference>
<gene>
    <name evidence="1" type="ORF">APHWI1_1501</name>
    <name evidence="2" type="ORF">APHWI1_1518</name>
</gene>
<name>A0A0F3PVE1_ANAPH</name>
<protein>
    <submittedName>
        <fullName evidence="1">Uncharacterized protein</fullName>
    </submittedName>
</protein>
<evidence type="ECO:0000313" key="3">
    <source>
        <dbReference type="Proteomes" id="UP000033622"/>
    </source>
</evidence>
<dbReference type="Proteomes" id="UP000033622">
    <property type="component" value="Unassembled WGS sequence"/>
</dbReference>
<dbReference type="EMBL" id="LAOF01000001">
    <property type="protein sequence ID" value="KJV84655.1"/>
    <property type="molecule type" value="Genomic_DNA"/>
</dbReference>
<evidence type="ECO:0000313" key="2">
    <source>
        <dbReference type="EMBL" id="KJV84655.1"/>
    </source>
</evidence>
<reference evidence="1 3" key="1">
    <citation type="submission" date="2015-01" db="EMBL/GenBank/DDBJ databases">
        <title>Genome Sequencing of Rickettsiales.</title>
        <authorList>
            <person name="Daugherty S.C."/>
            <person name="Su Q."/>
            <person name="Abolude K."/>
            <person name="Beier-Sexton M."/>
            <person name="Carlyon J.A."/>
            <person name="Carter R."/>
            <person name="Day N.P."/>
            <person name="Dumler S.J."/>
            <person name="Dyachenko V."/>
            <person name="Godinez A."/>
            <person name="Kurtti T.J."/>
            <person name="Lichay M."/>
            <person name="Mullins K.E."/>
            <person name="Ott S."/>
            <person name="Pappas-Brown V."/>
            <person name="Paris D.H."/>
            <person name="Patel P."/>
            <person name="Richards A.L."/>
            <person name="Sadzewicz L."/>
            <person name="Sears K."/>
            <person name="Seidman D."/>
            <person name="Sengamalay N."/>
            <person name="Stenos J."/>
            <person name="Tallon L.J."/>
            <person name="Vincent G."/>
            <person name="Fraser C.M."/>
            <person name="Munderloh U."/>
            <person name="Dunning-Hotopp J.C."/>
        </authorList>
    </citation>
    <scope>NUCLEOTIDE SEQUENCE [LARGE SCALE GENOMIC DNA]</scope>
    <source>
        <strain evidence="1 3">ApWI1</strain>
    </source>
</reference>
<evidence type="ECO:0000313" key="1">
    <source>
        <dbReference type="EMBL" id="KJV84335.1"/>
    </source>
</evidence>
<dbReference type="PATRIC" id="fig|1359155.3.peg.1526"/>
<organism evidence="1 3">
    <name type="scientific">Anaplasma phagocytophilum str. ApWI1</name>
    <dbReference type="NCBI Taxonomy" id="1359155"/>
    <lineage>
        <taxon>Bacteria</taxon>
        <taxon>Pseudomonadati</taxon>
        <taxon>Pseudomonadota</taxon>
        <taxon>Alphaproteobacteria</taxon>
        <taxon>Rickettsiales</taxon>
        <taxon>Anaplasmataceae</taxon>
        <taxon>Anaplasma</taxon>
        <taxon>phagocytophilum group</taxon>
    </lineage>
</organism>
<proteinExistence type="predicted"/>
<sequence length="56" mass="6377">MCCNALGKGAYYVIVSDFRAVSREYPDTRKSGNSHRNCIFARESYSYYCESGDTFS</sequence>
<comment type="caution">
    <text evidence="1">The sequence shown here is derived from an EMBL/GenBank/DDBJ whole genome shotgun (WGS) entry which is preliminary data.</text>
</comment>
<accession>A0A0F3PVE1</accession>
<dbReference type="AlphaFoldDB" id="A0A0F3PVE1"/>